<proteinExistence type="predicted"/>
<gene>
    <name evidence="3" type="primary">dnaI</name>
    <name evidence="3" type="ORF">AB4Y30_11090</name>
</gene>
<feature type="domain" description="Primosomal DnaI N-terminal" evidence="2">
    <location>
        <begin position="1"/>
        <end position="98"/>
    </location>
</feature>
<dbReference type="EMBL" id="CP162599">
    <property type="protein sequence ID" value="XDK31571.1"/>
    <property type="molecule type" value="Genomic_DNA"/>
</dbReference>
<dbReference type="Pfam" id="PF07319">
    <property type="entry name" value="DnaI_N"/>
    <property type="match status" value="1"/>
</dbReference>
<feature type="domain" description="Chromosomal replication initiator protein DnaA ATPAse" evidence="1">
    <location>
        <begin position="163"/>
        <end position="272"/>
    </location>
</feature>
<reference evidence="3" key="1">
    <citation type="submission" date="2024-07" db="EMBL/GenBank/DDBJ databases">
        <title>Halotolerant mesophilic bacterium Ornithinibacillus sp. 4-3, sp. nov., isolated from soil.</title>
        <authorList>
            <person name="Sidarenka A.V."/>
            <person name="Guliayeva D.E."/>
            <person name="Leanovich S.I."/>
            <person name="Hileuskaya K.S."/>
            <person name="Akhremchuk A.E."/>
            <person name="Sikolenko M.A."/>
            <person name="Valentovich L.N."/>
        </authorList>
    </citation>
    <scope>NUCLEOTIDE SEQUENCE</scope>
    <source>
        <strain evidence="3">4-3</strain>
    </source>
</reference>
<dbReference type="AlphaFoldDB" id="A0AB39HMU2"/>
<sequence length="315" mass="36400">MEPINTSLKKWMRENKNFAEQYEKLKQLVFNNPHIQTFLAEHPELSDKVIQRNMNKLYEYMSQTHNCEACSSLGTCKNILSGYYPVLYVQNNDIHLTYQKCQNKIADEQLKSQQQLVDSLAIPKEVLHAKMENIYQTPERLKVIPELVAFIEKAKTGTLPEKGMYLYGPFGVGKTYILGVIANRLKDLHYSSRLIYMPEFVREMREAINNDTLNAKINYYKTADALMLDDIGAETQSAWFRDEILGSILQYRMMEGLPVFFTSNYSVKELEKKLAETSRGGTETVKAGRIIERIKKVSKEIHLLGDNYRNEDGAE</sequence>
<accession>A0AB39HMU2</accession>
<dbReference type="Gene3D" id="3.40.50.300">
    <property type="entry name" value="P-loop containing nucleotide triphosphate hydrolases"/>
    <property type="match status" value="1"/>
</dbReference>
<dbReference type="RefSeq" id="WP_368652298.1">
    <property type="nucleotide sequence ID" value="NZ_CP162599.1"/>
</dbReference>
<name>A0AB39HMU2_9BACI</name>
<dbReference type="CDD" id="cd00009">
    <property type="entry name" value="AAA"/>
    <property type="match status" value="1"/>
</dbReference>
<evidence type="ECO:0000259" key="2">
    <source>
        <dbReference type="Pfam" id="PF07319"/>
    </source>
</evidence>
<protein>
    <submittedName>
        <fullName evidence="3">Primosomal protein DnaI</fullName>
    </submittedName>
</protein>
<dbReference type="SUPFAM" id="SSF52540">
    <property type="entry name" value="P-loop containing nucleoside triphosphate hydrolases"/>
    <property type="match status" value="1"/>
</dbReference>
<dbReference type="NCBIfam" id="NF006505">
    <property type="entry name" value="PRK08939.1"/>
    <property type="match status" value="1"/>
</dbReference>
<dbReference type="Pfam" id="PF00308">
    <property type="entry name" value="Bac_DnaA"/>
    <property type="match status" value="1"/>
</dbReference>
<organism evidence="3">
    <name type="scientific">Ornithinibacillus sp. 4-3</name>
    <dbReference type="NCBI Taxonomy" id="3231488"/>
    <lineage>
        <taxon>Bacteria</taxon>
        <taxon>Bacillati</taxon>
        <taxon>Bacillota</taxon>
        <taxon>Bacilli</taxon>
        <taxon>Bacillales</taxon>
        <taxon>Bacillaceae</taxon>
        <taxon>Ornithinibacillus</taxon>
    </lineage>
</organism>
<dbReference type="InterPro" id="IPR027417">
    <property type="entry name" value="P-loop_NTPase"/>
</dbReference>
<dbReference type="InterPro" id="IPR009928">
    <property type="entry name" value="DnaI_N"/>
</dbReference>
<evidence type="ECO:0000259" key="1">
    <source>
        <dbReference type="Pfam" id="PF00308"/>
    </source>
</evidence>
<dbReference type="PANTHER" id="PTHR30050:SF8">
    <property type="entry name" value="PRIMOSOMAL PROTEIN DNAI"/>
    <property type="match status" value="1"/>
</dbReference>
<dbReference type="InterPro" id="IPR013317">
    <property type="entry name" value="DnaA_dom"/>
</dbReference>
<dbReference type="PANTHER" id="PTHR30050">
    <property type="entry name" value="CHROMOSOMAL REPLICATION INITIATOR PROTEIN DNAA"/>
    <property type="match status" value="1"/>
</dbReference>
<evidence type="ECO:0000313" key="3">
    <source>
        <dbReference type="EMBL" id="XDK31571.1"/>
    </source>
</evidence>
<dbReference type="GO" id="GO:0006260">
    <property type="term" value="P:DNA replication"/>
    <property type="evidence" value="ECO:0007669"/>
    <property type="project" value="TreeGrafter"/>
</dbReference>